<gene>
    <name evidence="2" type="ORF">GEV01_23545</name>
</gene>
<protein>
    <submittedName>
        <fullName evidence="2">PEP-CTERM sorting domain-containing protein</fullName>
    </submittedName>
</protein>
<proteinExistence type="predicted"/>
<organism evidence="2 3">
    <name type="scientific">Rugamonas rivuli</name>
    <dbReference type="NCBI Taxonomy" id="2743358"/>
    <lineage>
        <taxon>Bacteria</taxon>
        <taxon>Pseudomonadati</taxon>
        <taxon>Pseudomonadota</taxon>
        <taxon>Betaproteobacteria</taxon>
        <taxon>Burkholderiales</taxon>
        <taxon>Oxalobacteraceae</taxon>
        <taxon>Telluria group</taxon>
        <taxon>Rugamonas</taxon>
    </lineage>
</organism>
<evidence type="ECO:0000259" key="1">
    <source>
        <dbReference type="Pfam" id="PF07589"/>
    </source>
</evidence>
<reference evidence="2 3" key="1">
    <citation type="submission" date="2019-10" db="EMBL/GenBank/DDBJ databases">
        <title>Two novel species isolated from a subtropical stream in China.</title>
        <authorList>
            <person name="Lu H."/>
        </authorList>
    </citation>
    <scope>NUCLEOTIDE SEQUENCE [LARGE SCALE GENOMIC DNA]</scope>
    <source>
        <strain evidence="2 3">FT103W</strain>
    </source>
</reference>
<dbReference type="InterPro" id="IPR013424">
    <property type="entry name" value="Ice-binding_C"/>
</dbReference>
<accession>A0A843SD63</accession>
<comment type="caution">
    <text evidence="2">The sequence shown here is derived from an EMBL/GenBank/DDBJ whole genome shotgun (WGS) entry which is preliminary data.</text>
</comment>
<dbReference type="EMBL" id="WHUF01000006">
    <property type="protein sequence ID" value="MQA22495.1"/>
    <property type="molecule type" value="Genomic_DNA"/>
</dbReference>
<dbReference type="Proteomes" id="UP000444318">
    <property type="component" value="Unassembled WGS sequence"/>
</dbReference>
<feature type="domain" description="Ice-binding protein C-terminal" evidence="1">
    <location>
        <begin position="144"/>
        <end position="168"/>
    </location>
</feature>
<dbReference type="Pfam" id="PF07589">
    <property type="entry name" value="PEP-CTERM"/>
    <property type="match status" value="1"/>
</dbReference>
<sequence>MSYGANNASAQVGLLGEVVAQSKLYSDLGPRAEAFASAAQWYTFTVGAHSMLTVSGQASTWVGKSADAGELFTAFGKASVELADDHLWSGYQLDSGFKGAAPADSRSESFWLSYANVSDAAMTVNLRFDIRGGSTVIDTTPPLPVPEPESYAMLAAGLLLLGAVARRRKAGQS</sequence>
<evidence type="ECO:0000313" key="3">
    <source>
        <dbReference type="Proteomes" id="UP000444318"/>
    </source>
</evidence>
<evidence type="ECO:0000313" key="2">
    <source>
        <dbReference type="EMBL" id="MQA22495.1"/>
    </source>
</evidence>
<dbReference type="NCBIfam" id="TIGR02595">
    <property type="entry name" value="PEP_CTERM"/>
    <property type="match status" value="1"/>
</dbReference>
<keyword evidence="3" id="KW-1185">Reference proteome</keyword>
<name>A0A843SD63_9BURK</name>
<dbReference type="AlphaFoldDB" id="A0A843SD63"/>